<protein>
    <submittedName>
        <fullName evidence="2">Uncharacterized protein</fullName>
    </submittedName>
</protein>
<comment type="caution">
    <text evidence="2">The sequence shown here is derived from an EMBL/GenBank/DDBJ whole genome shotgun (WGS) entry which is preliminary data.</text>
</comment>
<dbReference type="EMBL" id="JAAAIM010000411">
    <property type="protein sequence ID" value="KAG0288436.1"/>
    <property type="molecule type" value="Genomic_DNA"/>
</dbReference>
<gene>
    <name evidence="2" type="ORF">BGZ96_007803</name>
</gene>
<evidence type="ECO:0000256" key="1">
    <source>
        <dbReference type="SAM" id="MobiDB-lite"/>
    </source>
</evidence>
<dbReference type="Proteomes" id="UP001194696">
    <property type="component" value="Unassembled WGS sequence"/>
</dbReference>
<name>A0ABQ7K0N5_9FUNG</name>
<reference evidence="2 3" key="1">
    <citation type="journal article" date="2020" name="Fungal Divers.">
        <title>Resolving the Mortierellaceae phylogeny through synthesis of multi-gene phylogenetics and phylogenomics.</title>
        <authorList>
            <person name="Vandepol N."/>
            <person name="Liber J."/>
            <person name="Desiro A."/>
            <person name="Na H."/>
            <person name="Kennedy M."/>
            <person name="Barry K."/>
            <person name="Grigoriev I.V."/>
            <person name="Miller A.N."/>
            <person name="O'Donnell K."/>
            <person name="Stajich J.E."/>
            <person name="Bonito G."/>
        </authorList>
    </citation>
    <scope>NUCLEOTIDE SEQUENCE [LARGE SCALE GENOMIC DNA]</scope>
    <source>
        <strain evidence="2 3">AD045</strain>
    </source>
</reference>
<sequence length="146" mass="16199">MLTSDEDDEDEDDNGDENSSSEDSDSEGDVDGPMGFDSDDRILLSDSTDYETSDDETPLMKLVSRFDALHAWISNSSVTALSAFQDVASVPEVQRFDVAKRPKSVDGDWQRYDLGTDYQHLYHSGHVVNGFKSSTSSRKCLTINES</sequence>
<feature type="region of interest" description="Disordered" evidence="1">
    <location>
        <begin position="1"/>
        <end position="56"/>
    </location>
</feature>
<feature type="compositionally biased region" description="Acidic residues" evidence="1">
    <location>
        <begin position="1"/>
        <end position="30"/>
    </location>
</feature>
<proteinExistence type="predicted"/>
<evidence type="ECO:0000313" key="3">
    <source>
        <dbReference type="Proteomes" id="UP001194696"/>
    </source>
</evidence>
<organism evidence="2 3">
    <name type="scientific">Linnemannia gamsii</name>
    <dbReference type="NCBI Taxonomy" id="64522"/>
    <lineage>
        <taxon>Eukaryota</taxon>
        <taxon>Fungi</taxon>
        <taxon>Fungi incertae sedis</taxon>
        <taxon>Mucoromycota</taxon>
        <taxon>Mortierellomycotina</taxon>
        <taxon>Mortierellomycetes</taxon>
        <taxon>Mortierellales</taxon>
        <taxon>Mortierellaceae</taxon>
        <taxon>Linnemannia</taxon>
    </lineage>
</organism>
<evidence type="ECO:0000313" key="2">
    <source>
        <dbReference type="EMBL" id="KAG0288436.1"/>
    </source>
</evidence>
<keyword evidence="3" id="KW-1185">Reference proteome</keyword>
<accession>A0ABQ7K0N5</accession>